<name>A0A3D8JSX3_9BURK</name>
<dbReference type="EMBL" id="QRGA01000016">
    <property type="protein sequence ID" value="RDU96138.1"/>
    <property type="molecule type" value="Genomic_DNA"/>
</dbReference>
<evidence type="ECO:0000256" key="1">
    <source>
        <dbReference type="SAM" id="Phobius"/>
    </source>
</evidence>
<keyword evidence="1" id="KW-0472">Membrane</keyword>
<dbReference type="Proteomes" id="UP000256838">
    <property type="component" value="Unassembled WGS sequence"/>
</dbReference>
<reference evidence="2 3" key="1">
    <citation type="submission" date="2018-08" db="EMBL/GenBank/DDBJ databases">
        <title>Paraburkholderia sp. DHOM06 isolated from forest soil.</title>
        <authorList>
            <person name="Gao Z.-H."/>
            <person name="Qiu L.-H."/>
        </authorList>
    </citation>
    <scope>NUCLEOTIDE SEQUENCE [LARGE SCALE GENOMIC DNA]</scope>
    <source>
        <strain evidence="2 3">DHOM06</strain>
    </source>
</reference>
<gene>
    <name evidence="2" type="ORF">DWV00_25440</name>
</gene>
<accession>A0A3D8JSX3</accession>
<evidence type="ECO:0000313" key="3">
    <source>
        <dbReference type="Proteomes" id="UP000256838"/>
    </source>
</evidence>
<protein>
    <recommendedName>
        <fullName evidence="4">Anti-sigma factor</fullName>
    </recommendedName>
</protein>
<proteinExistence type="predicted"/>
<comment type="caution">
    <text evidence="2">The sequence shown here is derived from an EMBL/GenBank/DDBJ whole genome shotgun (WGS) entry which is preliminary data.</text>
</comment>
<evidence type="ECO:0008006" key="4">
    <source>
        <dbReference type="Google" id="ProtNLM"/>
    </source>
</evidence>
<dbReference type="AlphaFoldDB" id="A0A3D8JSX3"/>
<keyword evidence="1" id="KW-0812">Transmembrane</keyword>
<keyword evidence="1" id="KW-1133">Transmembrane helix</keyword>
<keyword evidence="3" id="KW-1185">Reference proteome</keyword>
<organism evidence="2 3">
    <name type="scientific">Trinickia dinghuensis</name>
    <dbReference type="NCBI Taxonomy" id="2291023"/>
    <lineage>
        <taxon>Bacteria</taxon>
        <taxon>Pseudomonadati</taxon>
        <taxon>Pseudomonadota</taxon>
        <taxon>Betaproteobacteria</taxon>
        <taxon>Burkholderiales</taxon>
        <taxon>Burkholderiaceae</taxon>
        <taxon>Trinickia</taxon>
    </lineage>
</organism>
<evidence type="ECO:0000313" key="2">
    <source>
        <dbReference type="EMBL" id="RDU96138.1"/>
    </source>
</evidence>
<dbReference type="OrthoDB" id="7018445at2"/>
<feature type="transmembrane region" description="Helical" evidence="1">
    <location>
        <begin position="89"/>
        <end position="116"/>
    </location>
</feature>
<sequence length="147" mass="15154">MTPRRFAQIVDAYGADPSRWPTGERAAACAFAQAYPDEARTRLEEAAALDACLSADIVEPASRSLQRRIVASAKPPGHRPARGARAARWWLPGAAIAGAGVAGLVAGALAMSFLIVGAGEGPGAVHEPSYMSTAFGFDTSSAEGSIE</sequence>